<name>A0ABX7PWQ8_9BACT</name>
<dbReference type="SUPFAM" id="SSF51395">
    <property type="entry name" value="FMN-linked oxidoreductases"/>
    <property type="match status" value="1"/>
</dbReference>
<evidence type="ECO:0000256" key="3">
    <source>
        <dbReference type="ARBA" id="ARBA00022630"/>
    </source>
</evidence>
<dbReference type="PANTHER" id="PTHR48109:SF3">
    <property type="entry name" value="SLL0744 PROTEIN"/>
    <property type="match status" value="1"/>
</dbReference>
<dbReference type="InterPro" id="IPR005720">
    <property type="entry name" value="Dihydroorotate_DH_cat"/>
</dbReference>
<sequence length="331" mass="37065">MNLKATYLGLSLRSPIIVGASPLSGSLEGIQELEKAGAAAVVLPSLFEEQIVKEAIAENPYLDFSGNYSEFPMSSEYLFTSKSYLDFIREAKRKARIPIIASLNGRSPGWWCRYAKQIEEAGADGIELNIYPFPLDINQPSDSIEMDTLEIVRLVRKEIQIPLGVKIYPYYTNVGNMAQRFQAAGVNGLALFNRFLQPDIDIENFEIKRGIQLGTSRDNRLALSWIAFLYNRLKLDLAATGGVMDAGEAIRLILAGASVVMVCSAILEKGIGYIPVMEKEIVEWMERHRFSSLEDWRGSLSQLGGASPSRFFRLQYVELLADADRRRRNPL</sequence>
<evidence type="ECO:0000256" key="6">
    <source>
        <dbReference type="ARBA" id="ARBA00023002"/>
    </source>
</evidence>
<dbReference type="EMBL" id="CP065956">
    <property type="protein sequence ID" value="QSR87024.1"/>
    <property type="molecule type" value="Genomic_DNA"/>
</dbReference>
<evidence type="ECO:0000256" key="1">
    <source>
        <dbReference type="ARBA" id="ARBA00001917"/>
    </source>
</evidence>
<gene>
    <name evidence="8" type="ORF">EM20IM_01270</name>
</gene>
<evidence type="ECO:0000256" key="2">
    <source>
        <dbReference type="ARBA" id="ARBA00004725"/>
    </source>
</evidence>
<keyword evidence="6" id="KW-0560">Oxidoreductase</keyword>
<dbReference type="InterPro" id="IPR012135">
    <property type="entry name" value="Dihydroorotate_DH_1_2"/>
</dbReference>
<protein>
    <submittedName>
        <fullName evidence="8">Dihydroorotate dehydrogenase-like protein</fullName>
    </submittedName>
</protein>
<dbReference type="Proteomes" id="UP000663088">
    <property type="component" value="Chromosome"/>
</dbReference>
<dbReference type="PIRSF" id="PIRSF000164">
    <property type="entry name" value="DHO_oxidase"/>
    <property type="match status" value="1"/>
</dbReference>
<dbReference type="RefSeq" id="WP_206847476.1">
    <property type="nucleotide sequence ID" value="NZ_CP065956.1"/>
</dbReference>
<dbReference type="Gene3D" id="3.20.20.70">
    <property type="entry name" value="Aldolase class I"/>
    <property type="match status" value="1"/>
</dbReference>
<evidence type="ECO:0000313" key="9">
    <source>
        <dbReference type="Proteomes" id="UP000663088"/>
    </source>
</evidence>
<accession>A0ABX7PWQ8</accession>
<comment type="pathway">
    <text evidence="2">Pyrimidine metabolism; UMP biosynthesis via de novo pathway.</text>
</comment>
<keyword evidence="3" id="KW-0285">Flavoprotein</keyword>
<dbReference type="NCBIfam" id="NF005741">
    <property type="entry name" value="PRK07565.1"/>
    <property type="match status" value="1"/>
</dbReference>
<evidence type="ECO:0000259" key="7">
    <source>
        <dbReference type="Pfam" id="PF01180"/>
    </source>
</evidence>
<dbReference type="Pfam" id="PF01180">
    <property type="entry name" value="DHO_dh"/>
    <property type="match status" value="1"/>
</dbReference>
<evidence type="ECO:0000256" key="4">
    <source>
        <dbReference type="ARBA" id="ARBA00022643"/>
    </source>
</evidence>
<keyword evidence="4" id="KW-0288">FMN</keyword>
<proteinExistence type="predicted"/>
<organism evidence="8 9">
    <name type="scientific">Candidatus Methylacidiphilum infernorum</name>
    <dbReference type="NCBI Taxonomy" id="511746"/>
    <lineage>
        <taxon>Bacteria</taxon>
        <taxon>Pseudomonadati</taxon>
        <taxon>Verrucomicrobiota</taxon>
        <taxon>Methylacidiphilae</taxon>
        <taxon>Methylacidiphilales</taxon>
        <taxon>Methylacidiphilaceae</taxon>
        <taxon>Methylacidiphilum (ex Ratnadevi et al. 2023)</taxon>
    </lineage>
</organism>
<keyword evidence="5" id="KW-0665">Pyrimidine biosynthesis</keyword>
<reference evidence="8 9" key="1">
    <citation type="submission" date="2020-12" db="EMBL/GenBank/DDBJ databases">
        <authorList>
            <person name="Awala S.I."/>
            <person name="Gwak J.-H."/>
            <person name="Kim S.-J."/>
            <person name="Rhee S.-K."/>
        </authorList>
    </citation>
    <scope>NUCLEOTIDE SEQUENCE [LARGE SCALE GENOMIC DNA]</scope>
    <source>
        <strain evidence="8 9">IT5</strain>
    </source>
</reference>
<evidence type="ECO:0000256" key="5">
    <source>
        <dbReference type="ARBA" id="ARBA00022975"/>
    </source>
</evidence>
<dbReference type="InterPro" id="IPR013785">
    <property type="entry name" value="Aldolase_TIM"/>
</dbReference>
<dbReference type="PANTHER" id="PTHR48109">
    <property type="entry name" value="DIHYDROOROTATE DEHYDROGENASE (QUINONE), MITOCHONDRIAL-RELATED"/>
    <property type="match status" value="1"/>
</dbReference>
<evidence type="ECO:0000313" key="8">
    <source>
        <dbReference type="EMBL" id="QSR87024.1"/>
    </source>
</evidence>
<feature type="domain" description="Dihydroorotate dehydrogenase catalytic" evidence="7">
    <location>
        <begin position="91"/>
        <end position="285"/>
    </location>
</feature>
<dbReference type="InterPro" id="IPR050074">
    <property type="entry name" value="DHO_dehydrogenase"/>
</dbReference>
<keyword evidence="9" id="KW-1185">Reference proteome</keyword>
<comment type="cofactor">
    <cofactor evidence="1">
        <name>FMN</name>
        <dbReference type="ChEBI" id="CHEBI:58210"/>
    </cofactor>
</comment>